<reference evidence="1" key="2">
    <citation type="journal article" date="2015" name="Fish Shellfish Immunol.">
        <title>Early steps in the European eel (Anguilla anguilla)-Vibrio vulnificus interaction in the gills: Role of the RtxA13 toxin.</title>
        <authorList>
            <person name="Callol A."/>
            <person name="Pajuelo D."/>
            <person name="Ebbesson L."/>
            <person name="Teles M."/>
            <person name="MacKenzie S."/>
            <person name="Amaro C."/>
        </authorList>
    </citation>
    <scope>NUCLEOTIDE SEQUENCE</scope>
</reference>
<reference evidence="1" key="1">
    <citation type="submission" date="2014-11" db="EMBL/GenBank/DDBJ databases">
        <authorList>
            <person name="Amaro Gonzalez C."/>
        </authorList>
    </citation>
    <scope>NUCLEOTIDE SEQUENCE</scope>
</reference>
<organism evidence="1">
    <name type="scientific">Anguilla anguilla</name>
    <name type="common">European freshwater eel</name>
    <name type="synonym">Muraena anguilla</name>
    <dbReference type="NCBI Taxonomy" id="7936"/>
    <lineage>
        <taxon>Eukaryota</taxon>
        <taxon>Metazoa</taxon>
        <taxon>Chordata</taxon>
        <taxon>Craniata</taxon>
        <taxon>Vertebrata</taxon>
        <taxon>Euteleostomi</taxon>
        <taxon>Actinopterygii</taxon>
        <taxon>Neopterygii</taxon>
        <taxon>Teleostei</taxon>
        <taxon>Anguilliformes</taxon>
        <taxon>Anguillidae</taxon>
        <taxon>Anguilla</taxon>
    </lineage>
</organism>
<dbReference type="EMBL" id="GBXM01067876">
    <property type="protein sequence ID" value="JAH40701.1"/>
    <property type="molecule type" value="Transcribed_RNA"/>
</dbReference>
<dbReference type="EMBL" id="GBXM01081092">
    <property type="protein sequence ID" value="JAH27485.1"/>
    <property type="molecule type" value="Transcribed_RNA"/>
</dbReference>
<sequence length="39" mass="4285">MEYQAPAIDCIKIIGCIKVHDTAAILCQNAHHTSKFSRG</sequence>
<name>A0A0E9RG96_ANGAN</name>
<protein>
    <submittedName>
        <fullName evidence="1">Uncharacterized protein</fullName>
    </submittedName>
</protein>
<accession>A0A0E9RG96</accession>
<dbReference type="AlphaFoldDB" id="A0A0E9RG96"/>
<proteinExistence type="predicted"/>
<evidence type="ECO:0000313" key="1">
    <source>
        <dbReference type="EMBL" id="JAH27485.1"/>
    </source>
</evidence>